<dbReference type="InterPro" id="IPR000719">
    <property type="entry name" value="Prot_kinase_dom"/>
</dbReference>
<dbReference type="PROSITE" id="PS50011">
    <property type="entry name" value="PROTEIN_KINASE_DOM"/>
    <property type="match status" value="1"/>
</dbReference>
<evidence type="ECO:0000313" key="26">
    <source>
        <dbReference type="EMBL" id="KAK6945857.1"/>
    </source>
</evidence>
<evidence type="ECO:0000256" key="15">
    <source>
        <dbReference type="ARBA" id="ARBA00022989"/>
    </source>
</evidence>
<dbReference type="GO" id="GO:0009626">
    <property type="term" value="P:plant-type hypersensitive response"/>
    <property type="evidence" value="ECO:0007669"/>
    <property type="project" value="UniProtKB-ARBA"/>
</dbReference>
<feature type="transmembrane region" description="Helical" evidence="24">
    <location>
        <begin position="309"/>
        <end position="333"/>
    </location>
</feature>
<dbReference type="PROSITE" id="PS00308">
    <property type="entry name" value="LECTIN_LEGUME_ALPHA"/>
    <property type="match status" value="1"/>
</dbReference>
<dbReference type="SUPFAM" id="SSF56112">
    <property type="entry name" value="Protein kinase-like (PK-like)"/>
    <property type="match status" value="1"/>
</dbReference>
<keyword evidence="10" id="KW-0430">Lectin</keyword>
<evidence type="ECO:0000256" key="1">
    <source>
        <dbReference type="ARBA" id="ARBA00004251"/>
    </source>
</evidence>
<dbReference type="GO" id="GO:0004674">
    <property type="term" value="F:protein serine/threonine kinase activity"/>
    <property type="evidence" value="ECO:0007669"/>
    <property type="project" value="UniProtKB-KW"/>
</dbReference>
<keyword evidence="5" id="KW-1003">Cell membrane</keyword>
<dbReference type="InterPro" id="IPR050528">
    <property type="entry name" value="L-type_Lectin-RKs"/>
</dbReference>
<feature type="region of interest" description="Disordered" evidence="23">
    <location>
        <begin position="696"/>
        <end position="718"/>
    </location>
</feature>
<dbReference type="GO" id="GO:0030246">
    <property type="term" value="F:carbohydrate binding"/>
    <property type="evidence" value="ECO:0007669"/>
    <property type="project" value="UniProtKB-KW"/>
</dbReference>
<dbReference type="InterPro" id="IPR019825">
    <property type="entry name" value="Lectin_legB_Mn/Ca_BS"/>
</dbReference>
<evidence type="ECO:0000256" key="12">
    <source>
        <dbReference type="ARBA" id="ARBA00022777"/>
    </source>
</evidence>
<evidence type="ECO:0000259" key="25">
    <source>
        <dbReference type="PROSITE" id="PS50011"/>
    </source>
</evidence>
<keyword evidence="7" id="KW-0808">Transferase</keyword>
<dbReference type="AlphaFoldDB" id="A0AAN8ZQG0"/>
<comment type="function">
    <text evidence="20">Promotes hydrogen peroxide H(2)O(2) production and cell death.</text>
</comment>
<keyword evidence="9" id="KW-0732">Signal</keyword>
<keyword evidence="16 24" id="KW-0472">Membrane</keyword>
<evidence type="ECO:0000256" key="10">
    <source>
        <dbReference type="ARBA" id="ARBA00022734"/>
    </source>
</evidence>
<evidence type="ECO:0000256" key="22">
    <source>
        <dbReference type="PROSITE-ProRule" id="PRU10141"/>
    </source>
</evidence>
<evidence type="ECO:0000256" key="16">
    <source>
        <dbReference type="ARBA" id="ARBA00023136"/>
    </source>
</evidence>
<dbReference type="PROSITE" id="PS00108">
    <property type="entry name" value="PROTEIN_KINASE_ST"/>
    <property type="match status" value="1"/>
</dbReference>
<feature type="domain" description="Protein kinase" evidence="25">
    <location>
        <begin position="376"/>
        <end position="653"/>
    </location>
</feature>
<dbReference type="PANTHER" id="PTHR27007">
    <property type="match status" value="1"/>
</dbReference>
<reference evidence="26 27" key="1">
    <citation type="submission" date="2023-12" db="EMBL/GenBank/DDBJ databases">
        <title>A high-quality genome assembly for Dillenia turbinata (Dilleniales).</title>
        <authorList>
            <person name="Chanderbali A."/>
        </authorList>
    </citation>
    <scope>NUCLEOTIDE SEQUENCE [LARGE SCALE GENOMIC DNA]</scope>
    <source>
        <strain evidence="26">LSX21</strain>
        <tissue evidence="26">Leaf</tissue>
    </source>
</reference>
<proteinExistence type="inferred from homology"/>
<evidence type="ECO:0000256" key="9">
    <source>
        <dbReference type="ARBA" id="ARBA00022729"/>
    </source>
</evidence>
<feature type="compositionally biased region" description="Low complexity" evidence="23">
    <location>
        <begin position="696"/>
        <end position="712"/>
    </location>
</feature>
<name>A0AAN8ZQG0_9MAGN</name>
<evidence type="ECO:0000313" key="27">
    <source>
        <dbReference type="Proteomes" id="UP001370490"/>
    </source>
</evidence>
<comment type="subcellular location">
    <subcellularLocation>
        <location evidence="1">Cell membrane</location>
        <topology evidence="1">Single-pass type I membrane protein</topology>
    </subcellularLocation>
</comment>
<dbReference type="FunFam" id="1.10.510.10:FF:000240">
    <property type="entry name" value="Lectin-domain containing receptor kinase A4.3"/>
    <property type="match status" value="1"/>
</dbReference>
<dbReference type="InterPro" id="IPR008271">
    <property type="entry name" value="Ser/Thr_kinase_AS"/>
</dbReference>
<evidence type="ECO:0000256" key="8">
    <source>
        <dbReference type="ARBA" id="ARBA00022692"/>
    </source>
</evidence>
<dbReference type="Proteomes" id="UP001370490">
    <property type="component" value="Unassembled WGS sequence"/>
</dbReference>
<comment type="caution">
    <text evidence="26">The sequence shown here is derived from an EMBL/GenBank/DDBJ whole genome shotgun (WGS) entry which is preliminary data.</text>
</comment>
<dbReference type="FunFam" id="3.30.200.20:FF:000168">
    <property type="entry name" value="L-type lectin-domain containing receptor kinase IX.1"/>
    <property type="match status" value="1"/>
</dbReference>
<evidence type="ECO:0000256" key="24">
    <source>
        <dbReference type="SAM" id="Phobius"/>
    </source>
</evidence>
<accession>A0AAN8ZQG0</accession>
<dbReference type="Pfam" id="PF00139">
    <property type="entry name" value="Lectin_legB"/>
    <property type="match status" value="1"/>
</dbReference>
<evidence type="ECO:0000256" key="21">
    <source>
        <dbReference type="ARBA" id="ARBA00063357"/>
    </source>
</evidence>
<dbReference type="PROSITE" id="PS00307">
    <property type="entry name" value="LECTIN_LEGUME_BETA"/>
    <property type="match status" value="1"/>
</dbReference>
<evidence type="ECO:0000256" key="3">
    <source>
        <dbReference type="ARBA" id="ARBA00010217"/>
    </source>
</evidence>
<protein>
    <recommendedName>
        <fullName evidence="4">non-specific serine/threonine protein kinase</fullName>
        <ecNumber evidence="4">2.7.11.1</ecNumber>
    </recommendedName>
</protein>
<comment type="similarity">
    <text evidence="2">In the N-terminal section; belongs to the leguminous lectin family.</text>
</comment>
<dbReference type="Pfam" id="PF00069">
    <property type="entry name" value="Pkinase"/>
    <property type="match status" value="1"/>
</dbReference>
<dbReference type="EC" id="2.7.11.1" evidence="4"/>
<evidence type="ECO:0000256" key="7">
    <source>
        <dbReference type="ARBA" id="ARBA00022679"/>
    </source>
</evidence>
<sequence>MLPSIQQVMVKKQATCSLILQLHISCRLLVPFTIFFFFTPSISSATLLSFNFAYFDPNIRDISYEGNSTSIYPVIQLTSVYQLQNASSGRATYAEPMHLWDKSSGMLADFSTHFTFSIDSQGKTPYADGLTFFLQPNGSHLPTPWLGAAIGLASGDELFNSTDDPFVAVEFDTFQNTWDPPHEHVGININSMISVTNVSWSTNITNAQRYDAWITYNSSTKVLEAVFTNYNNSSTFKRKLSQVIDMRDYLPEWVTFGFSAATGLYFELHTIYSWEFSSNLPIDGDKTNQTEPPVLSPDVAPLPKSKSKIGLVAGLIGGSCVVIGFLGLCWFILWRKKREEEEDDPTLNMSMDDDFEKGTGPKKFSYNELARATNKFSEEEKLGEGGFGGVYRGYLRDLNAFVAVKRVSRNSKQGLKEYVSEVRIISRLRHRNLVQLIGWCHEKKELLLVYEFMPNGSLYSHLFKERSLTWEIRYKIARGLASALLYLHEEGEQCVLHRDIKSSNIMLDSNFNAKLGDFGLARLVDHLKGSQTTVVAGTMGYMAPECAMTSQASKESDVYSFGIVALEIACGRKPIDPVAEGRQIRMVEWVWELYGMGKIFDAVDPKLSANFDESQTERLMIVGLWCAHPDFSLRPSIRQAIQVLNFEAPLPILPSKMPVATYYAPPLNMALFSSPGGTSSLEMVLTQSSSYSNHTYSSNATSSSGASSPSTSLLHTQR</sequence>
<evidence type="ECO:0000256" key="17">
    <source>
        <dbReference type="ARBA" id="ARBA00023170"/>
    </source>
</evidence>
<evidence type="ECO:0000256" key="20">
    <source>
        <dbReference type="ARBA" id="ARBA00058818"/>
    </source>
</evidence>
<evidence type="ECO:0000256" key="23">
    <source>
        <dbReference type="SAM" id="MobiDB-lite"/>
    </source>
</evidence>
<dbReference type="CDD" id="cd06899">
    <property type="entry name" value="lectin_legume_LecRK_Arcelin_ConA"/>
    <property type="match status" value="1"/>
</dbReference>
<dbReference type="GO" id="GO:0005886">
    <property type="term" value="C:plasma membrane"/>
    <property type="evidence" value="ECO:0007669"/>
    <property type="project" value="UniProtKB-SubCell"/>
</dbReference>
<dbReference type="FunFam" id="2.60.120.200:FF:000103">
    <property type="entry name" value="L-type lectin-domain containing receptor kinase IX.1"/>
    <property type="match status" value="1"/>
</dbReference>
<keyword evidence="14 22" id="KW-0067">ATP-binding</keyword>
<dbReference type="EMBL" id="JBAMMX010000002">
    <property type="protein sequence ID" value="KAK6945857.1"/>
    <property type="molecule type" value="Genomic_DNA"/>
</dbReference>
<evidence type="ECO:0000256" key="2">
    <source>
        <dbReference type="ARBA" id="ARBA00008536"/>
    </source>
</evidence>
<keyword evidence="18" id="KW-0325">Glycoprotein</keyword>
<evidence type="ECO:0000256" key="6">
    <source>
        <dbReference type="ARBA" id="ARBA00022527"/>
    </source>
</evidence>
<keyword evidence="11 22" id="KW-0547">Nucleotide-binding</keyword>
<keyword evidence="6" id="KW-0723">Serine/threonine-protein kinase</keyword>
<evidence type="ECO:0000256" key="18">
    <source>
        <dbReference type="ARBA" id="ARBA00023180"/>
    </source>
</evidence>
<dbReference type="Gene3D" id="2.60.120.200">
    <property type="match status" value="1"/>
</dbReference>
<feature type="binding site" evidence="22">
    <location>
        <position position="405"/>
    </location>
    <ligand>
        <name>ATP</name>
        <dbReference type="ChEBI" id="CHEBI:30616"/>
    </ligand>
</feature>
<keyword evidence="8 24" id="KW-0812">Transmembrane</keyword>
<evidence type="ECO:0000256" key="11">
    <source>
        <dbReference type="ARBA" id="ARBA00022741"/>
    </source>
</evidence>
<dbReference type="SUPFAM" id="SSF49899">
    <property type="entry name" value="Concanavalin A-like lectins/glucanases"/>
    <property type="match status" value="1"/>
</dbReference>
<evidence type="ECO:0000256" key="19">
    <source>
        <dbReference type="ARBA" id="ARBA00058054"/>
    </source>
</evidence>
<organism evidence="26 27">
    <name type="scientific">Dillenia turbinata</name>
    <dbReference type="NCBI Taxonomy" id="194707"/>
    <lineage>
        <taxon>Eukaryota</taxon>
        <taxon>Viridiplantae</taxon>
        <taxon>Streptophyta</taxon>
        <taxon>Embryophyta</taxon>
        <taxon>Tracheophyta</taxon>
        <taxon>Spermatophyta</taxon>
        <taxon>Magnoliopsida</taxon>
        <taxon>eudicotyledons</taxon>
        <taxon>Gunneridae</taxon>
        <taxon>Pentapetalae</taxon>
        <taxon>Dilleniales</taxon>
        <taxon>Dilleniaceae</taxon>
        <taxon>Dillenia</taxon>
    </lineage>
</organism>
<dbReference type="Gene3D" id="3.30.200.20">
    <property type="entry name" value="Phosphorylase Kinase, domain 1"/>
    <property type="match status" value="1"/>
</dbReference>
<evidence type="ECO:0000256" key="4">
    <source>
        <dbReference type="ARBA" id="ARBA00012513"/>
    </source>
</evidence>
<dbReference type="PROSITE" id="PS00107">
    <property type="entry name" value="PROTEIN_KINASE_ATP"/>
    <property type="match status" value="1"/>
</dbReference>
<dbReference type="GO" id="GO:0005524">
    <property type="term" value="F:ATP binding"/>
    <property type="evidence" value="ECO:0007669"/>
    <property type="project" value="UniProtKB-UniRule"/>
</dbReference>
<gene>
    <name evidence="26" type="ORF">RJ641_013401</name>
</gene>
<evidence type="ECO:0000256" key="5">
    <source>
        <dbReference type="ARBA" id="ARBA00022475"/>
    </source>
</evidence>
<keyword evidence="17" id="KW-0675">Receptor</keyword>
<dbReference type="InterPro" id="IPR017441">
    <property type="entry name" value="Protein_kinase_ATP_BS"/>
</dbReference>
<dbReference type="InterPro" id="IPR001220">
    <property type="entry name" value="Legume_lectin_dom"/>
</dbReference>
<dbReference type="InterPro" id="IPR011009">
    <property type="entry name" value="Kinase-like_dom_sf"/>
</dbReference>
<dbReference type="InterPro" id="IPR000985">
    <property type="entry name" value="Lectin_LegA_CS"/>
</dbReference>
<comment type="similarity">
    <text evidence="3">In the C-terminal section; belongs to the protein kinase superfamily. Ser/Thr protein kinase family.</text>
</comment>
<keyword evidence="12" id="KW-0418">Kinase</keyword>
<dbReference type="InterPro" id="IPR013320">
    <property type="entry name" value="ConA-like_dom_sf"/>
</dbReference>
<dbReference type="SMART" id="SM00220">
    <property type="entry name" value="S_TKc"/>
    <property type="match status" value="1"/>
</dbReference>
<dbReference type="Gene3D" id="1.10.510.10">
    <property type="entry name" value="Transferase(Phosphotransferase) domain 1"/>
    <property type="match status" value="1"/>
</dbReference>
<keyword evidence="13" id="KW-0611">Plant defense</keyword>
<keyword evidence="27" id="KW-1185">Reference proteome</keyword>
<dbReference type="CDD" id="cd14066">
    <property type="entry name" value="STKc_IRAK"/>
    <property type="match status" value="1"/>
</dbReference>
<keyword evidence="15 24" id="KW-1133">Transmembrane helix</keyword>
<evidence type="ECO:0000256" key="14">
    <source>
        <dbReference type="ARBA" id="ARBA00022840"/>
    </source>
</evidence>
<feature type="transmembrane region" description="Helical" evidence="24">
    <location>
        <begin position="28"/>
        <end position="55"/>
    </location>
</feature>
<comment type="subunit">
    <text evidence="21">Interacts with ABCG40.</text>
</comment>
<evidence type="ECO:0000256" key="13">
    <source>
        <dbReference type="ARBA" id="ARBA00022821"/>
    </source>
</evidence>
<dbReference type="GO" id="GO:0002229">
    <property type="term" value="P:defense response to oomycetes"/>
    <property type="evidence" value="ECO:0007669"/>
    <property type="project" value="UniProtKB-ARBA"/>
</dbReference>
<comment type="function">
    <text evidence="19">Involved in resistance response to the pathogenic oomycetes Phytophthora infestans and Phytophthora capsici.</text>
</comment>